<dbReference type="InterPro" id="IPR012338">
    <property type="entry name" value="Beta-lactam/transpept-like"/>
</dbReference>
<evidence type="ECO:0000259" key="1">
    <source>
        <dbReference type="Pfam" id="PF00144"/>
    </source>
</evidence>
<dbReference type="EMBL" id="WHSC02000005">
    <property type="protein sequence ID" value="MDO6121776.1"/>
    <property type="molecule type" value="Genomic_DNA"/>
</dbReference>
<name>A0ABT8XEV7_9HYPH</name>
<evidence type="ECO:0000313" key="3">
    <source>
        <dbReference type="Proteomes" id="UP001177080"/>
    </source>
</evidence>
<proteinExistence type="predicted"/>
<keyword evidence="3" id="KW-1185">Reference proteome</keyword>
<dbReference type="PANTHER" id="PTHR46825">
    <property type="entry name" value="D-ALANYL-D-ALANINE-CARBOXYPEPTIDASE/ENDOPEPTIDASE AMPH"/>
    <property type="match status" value="1"/>
</dbReference>
<sequence>MISSAKISKTIEGWTRFVGEDEPGFAVGVWAATHEMVSHCCGRAYRGGPPIDTKTLFDLASVSKMFTALGVLLVLDEKNLSLDTELSAILPEMAMAAPGVRLRHLLYHTSAMPDYMELFAENGWGTETRLGMQETLDILAAQSSAGRRPGSSFSYSNTGYVLLSAAIERLSGVSMAAFAAERIFKPLGMKRTRIVDRMPLRGENIAVSYVDGFGQEINPLWDMTGDGQVYTCLEDMSAWVSEIVSPRHFPSVIPRLLTRGALDDGSPLEYGGGVQFETFGERTGFGHDGGWAGFSSTLLFEPEMGVSLVVLTNRMDIEAGEIGRSLMRAMEETP</sequence>
<gene>
    <name evidence="2" type="ORF">GB928_011340</name>
</gene>
<dbReference type="InterPro" id="IPR050491">
    <property type="entry name" value="AmpC-like"/>
</dbReference>
<protein>
    <submittedName>
        <fullName evidence="2">Beta-lactamase family protein</fullName>
    </submittedName>
</protein>
<evidence type="ECO:0000313" key="2">
    <source>
        <dbReference type="EMBL" id="MDO6121776.1"/>
    </source>
</evidence>
<dbReference type="InterPro" id="IPR001466">
    <property type="entry name" value="Beta-lactam-related"/>
</dbReference>
<feature type="domain" description="Beta-lactamase-related" evidence="1">
    <location>
        <begin position="22"/>
        <end position="317"/>
    </location>
</feature>
<comment type="caution">
    <text evidence="2">The sequence shown here is derived from an EMBL/GenBank/DDBJ whole genome shotgun (WGS) entry which is preliminary data.</text>
</comment>
<reference evidence="2" key="1">
    <citation type="submission" date="2022-04" db="EMBL/GenBank/DDBJ databases">
        <title>Shinella lacus sp. nov., a novel member of the genus Shinella from water.</title>
        <authorList>
            <person name="Deng Y."/>
        </authorList>
    </citation>
    <scope>NUCLEOTIDE SEQUENCE</scope>
    <source>
        <strain evidence="2">JCM 31239</strain>
    </source>
</reference>
<dbReference type="PANTHER" id="PTHR46825:SF9">
    <property type="entry name" value="BETA-LACTAMASE-RELATED DOMAIN-CONTAINING PROTEIN"/>
    <property type="match status" value="1"/>
</dbReference>
<dbReference type="Proteomes" id="UP001177080">
    <property type="component" value="Unassembled WGS sequence"/>
</dbReference>
<dbReference type="Pfam" id="PF00144">
    <property type="entry name" value="Beta-lactamase"/>
    <property type="match status" value="1"/>
</dbReference>
<dbReference type="RefSeq" id="WP_244762319.1">
    <property type="nucleotide sequence ID" value="NZ_JALJCJ010000005.1"/>
</dbReference>
<organism evidence="2 3">
    <name type="scientific">Shinella curvata</name>
    <dbReference type="NCBI Taxonomy" id="1817964"/>
    <lineage>
        <taxon>Bacteria</taxon>
        <taxon>Pseudomonadati</taxon>
        <taxon>Pseudomonadota</taxon>
        <taxon>Alphaproteobacteria</taxon>
        <taxon>Hyphomicrobiales</taxon>
        <taxon>Rhizobiaceae</taxon>
        <taxon>Shinella</taxon>
    </lineage>
</organism>
<dbReference type="Gene3D" id="3.40.710.10">
    <property type="entry name" value="DD-peptidase/beta-lactamase superfamily"/>
    <property type="match status" value="1"/>
</dbReference>
<accession>A0ABT8XEV7</accession>
<dbReference type="SUPFAM" id="SSF56601">
    <property type="entry name" value="beta-lactamase/transpeptidase-like"/>
    <property type="match status" value="1"/>
</dbReference>